<evidence type="ECO:0000313" key="3">
    <source>
        <dbReference type="Proteomes" id="UP000737171"/>
    </source>
</evidence>
<gene>
    <name evidence="2" type="ORF">HLB44_10755</name>
</gene>
<name>A0ABX2EFU8_9BURK</name>
<dbReference type="RefSeq" id="WP_173122577.1">
    <property type="nucleotide sequence ID" value="NZ_JABRWJ010000003.1"/>
</dbReference>
<dbReference type="Proteomes" id="UP000737171">
    <property type="component" value="Unassembled WGS sequence"/>
</dbReference>
<sequence length="76" mass="8021">MSEPAASPDAAAQGGRVGLAPRTGTRGALLQLEPLRITDALTPRLNCRHHSRPMRPQPIAITITTTTAQRDVAVGI</sequence>
<evidence type="ECO:0000313" key="2">
    <source>
        <dbReference type="EMBL" id="NRF67465.1"/>
    </source>
</evidence>
<organism evidence="2 3">
    <name type="scientific">Pseudaquabacterium terrae</name>
    <dbReference type="NCBI Taxonomy" id="2732868"/>
    <lineage>
        <taxon>Bacteria</taxon>
        <taxon>Pseudomonadati</taxon>
        <taxon>Pseudomonadota</taxon>
        <taxon>Betaproteobacteria</taxon>
        <taxon>Burkholderiales</taxon>
        <taxon>Sphaerotilaceae</taxon>
        <taxon>Pseudaquabacterium</taxon>
    </lineage>
</organism>
<keyword evidence="3" id="KW-1185">Reference proteome</keyword>
<evidence type="ECO:0000256" key="1">
    <source>
        <dbReference type="SAM" id="MobiDB-lite"/>
    </source>
</evidence>
<comment type="caution">
    <text evidence="2">The sequence shown here is derived from an EMBL/GenBank/DDBJ whole genome shotgun (WGS) entry which is preliminary data.</text>
</comment>
<reference evidence="2 3" key="1">
    <citation type="submission" date="2020-05" db="EMBL/GenBank/DDBJ databases">
        <title>Aquincola sp. isolate from soil.</title>
        <authorList>
            <person name="Han J."/>
            <person name="Kim D.-U."/>
        </authorList>
    </citation>
    <scope>NUCLEOTIDE SEQUENCE [LARGE SCALE GENOMIC DNA]</scope>
    <source>
        <strain evidence="2 3">S2</strain>
    </source>
</reference>
<accession>A0ABX2EFU8</accession>
<protein>
    <submittedName>
        <fullName evidence="2">Uncharacterized protein</fullName>
    </submittedName>
</protein>
<proteinExistence type="predicted"/>
<feature type="region of interest" description="Disordered" evidence="1">
    <location>
        <begin position="1"/>
        <end position="25"/>
    </location>
</feature>
<dbReference type="EMBL" id="JABRWJ010000003">
    <property type="protein sequence ID" value="NRF67465.1"/>
    <property type="molecule type" value="Genomic_DNA"/>
</dbReference>